<feature type="chain" id="PRO_5038788074" evidence="2">
    <location>
        <begin position="31"/>
        <end position="117"/>
    </location>
</feature>
<protein>
    <submittedName>
        <fullName evidence="3">Uncharacterized protein</fullName>
    </submittedName>
</protein>
<gene>
    <name evidence="3" type="ORF">FHR32_007520</name>
</gene>
<name>A0A7W7S394_9ACTN</name>
<feature type="region of interest" description="Disordered" evidence="1">
    <location>
        <begin position="28"/>
        <end position="117"/>
    </location>
</feature>
<comment type="caution">
    <text evidence="3">The sequence shown here is derived from an EMBL/GenBank/DDBJ whole genome shotgun (WGS) entry which is preliminary data.</text>
</comment>
<feature type="signal peptide" evidence="2">
    <location>
        <begin position="1"/>
        <end position="30"/>
    </location>
</feature>
<evidence type="ECO:0000256" key="1">
    <source>
        <dbReference type="SAM" id="MobiDB-lite"/>
    </source>
</evidence>
<proteinExistence type="predicted"/>
<dbReference type="EMBL" id="JACHJU010000004">
    <property type="protein sequence ID" value="MBB4943120.1"/>
    <property type="molecule type" value="Genomic_DNA"/>
</dbReference>
<keyword evidence="2" id="KW-0732">Signal</keyword>
<evidence type="ECO:0000256" key="2">
    <source>
        <dbReference type="SAM" id="SignalP"/>
    </source>
</evidence>
<keyword evidence="4" id="KW-1185">Reference proteome</keyword>
<dbReference type="Proteomes" id="UP000534286">
    <property type="component" value="Unassembled WGS sequence"/>
</dbReference>
<evidence type="ECO:0000313" key="4">
    <source>
        <dbReference type="Proteomes" id="UP000534286"/>
    </source>
</evidence>
<feature type="compositionally biased region" description="Pro residues" evidence="1">
    <location>
        <begin position="61"/>
        <end position="70"/>
    </location>
</feature>
<dbReference type="RefSeq" id="WP_184759000.1">
    <property type="nucleotide sequence ID" value="NZ_BAABEK010000023.1"/>
</dbReference>
<organism evidence="3 4">
    <name type="scientific">Streptosporangium album</name>
    <dbReference type="NCBI Taxonomy" id="47479"/>
    <lineage>
        <taxon>Bacteria</taxon>
        <taxon>Bacillati</taxon>
        <taxon>Actinomycetota</taxon>
        <taxon>Actinomycetes</taxon>
        <taxon>Streptosporangiales</taxon>
        <taxon>Streptosporangiaceae</taxon>
        <taxon>Streptosporangium</taxon>
    </lineage>
</organism>
<dbReference type="AlphaFoldDB" id="A0A7W7S394"/>
<sequence length="117" mass="12053">MNVTRRTWVSAGIVSVILAGGISVAAAASAGGIGRSHDPVTPAVEGDQPAPKNTSASQSPPEAPPSPGTTPPAEDYVVSKDVNPDPQQVGRYWTEQRLEDADPLPMPAVEGNVNVTE</sequence>
<accession>A0A7W7S394</accession>
<reference evidence="3 4" key="1">
    <citation type="submission" date="2020-08" db="EMBL/GenBank/DDBJ databases">
        <title>Sequencing the genomes of 1000 actinobacteria strains.</title>
        <authorList>
            <person name="Klenk H.-P."/>
        </authorList>
    </citation>
    <scope>NUCLEOTIDE SEQUENCE [LARGE SCALE GENOMIC DNA]</scope>
    <source>
        <strain evidence="3 4">DSM 43023</strain>
    </source>
</reference>
<evidence type="ECO:0000313" key="3">
    <source>
        <dbReference type="EMBL" id="MBB4943120.1"/>
    </source>
</evidence>